<feature type="region of interest" description="Disordered" evidence="10">
    <location>
        <begin position="62"/>
        <end position="138"/>
    </location>
</feature>
<dbReference type="Pfam" id="PF05103">
    <property type="entry name" value="DivIVA"/>
    <property type="match status" value="1"/>
</dbReference>
<evidence type="ECO:0000256" key="3">
    <source>
        <dbReference type="ARBA" id="ARBA00018787"/>
    </source>
</evidence>
<comment type="caution">
    <text evidence="11">The sequence shown here is derived from an EMBL/GenBank/DDBJ whole genome shotgun (WGS) entry which is preliminary data.</text>
</comment>
<feature type="compositionally biased region" description="Low complexity" evidence="10">
    <location>
        <begin position="109"/>
        <end position="122"/>
    </location>
</feature>
<dbReference type="InterPro" id="IPR007793">
    <property type="entry name" value="DivIVA_fam"/>
</dbReference>
<dbReference type="NCBIfam" id="TIGR03544">
    <property type="entry name" value="DivI1A_domain"/>
    <property type="match status" value="1"/>
</dbReference>
<evidence type="ECO:0000256" key="10">
    <source>
        <dbReference type="SAM" id="MobiDB-lite"/>
    </source>
</evidence>
<evidence type="ECO:0000256" key="2">
    <source>
        <dbReference type="ARBA" id="ARBA00009008"/>
    </source>
</evidence>
<protein>
    <recommendedName>
        <fullName evidence="3">Cell wall synthesis protein Wag31</fullName>
    </recommendedName>
    <alternativeName>
        <fullName evidence="8">Antigen 84</fullName>
    </alternativeName>
</protein>
<sequence>MALLTADDVLNKKFQPTKFREGYDQDEVDDFLDEVVNTLRVVSGENEELKAKLAAAEARIAELTGGPGPSSPDVAAEPAESAETTEEAPAAEPEPEPEPEPAPQMVTSAPAHSAPAQPAPAAVEGNENNPESAAGMLALAQRLHDEYVSNGRAESERLVSEATAESERLVSEAQAESARIIKEAEDQHNRTLTQLEQERSLLERKIDELRTFERDYRTRLKSYLESLLQNVETGAPKAEGI</sequence>
<keyword evidence="7" id="KW-0131">Cell cycle</keyword>
<feature type="coiled-coil region" evidence="9">
    <location>
        <begin position="178"/>
        <end position="215"/>
    </location>
</feature>
<keyword evidence="5" id="KW-0132">Cell division</keyword>
<dbReference type="Gene3D" id="6.10.250.660">
    <property type="match status" value="1"/>
</dbReference>
<evidence type="ECO:0000256" key="1">
    <source>
        <dbReference type="ARBA" id="ARBA00004496"/>
    </source>
</evidence>
<evidence type="ECO:0000313" key="12">
    <source>
        <dbReference type="Proteomes" id="UP001597277"/>
    </source>
</evidence>
<evidence type="ECO:0000313" key="11">
    <source>
        <dbReference type="EMBL" id="MFD1719292.1"/>
    </source>
</evidence>
<keyword evidence="4" id="KW-0963">Cytoplasm</keyword>
<dbReference type="PANTHER" id="PTHR35794">
    <property type="entry name" value="CELL DIVISION PROTEIN DIVIVA"/>
    <property type="match status" value="1"/>
</dbReference>
<comment type="similarity">
    <text evidence="2">Belongs to the DivIVA family.</text>
</comment>
<dbReference type="PANTHER" id="PTHR35794:SF2">
    <property type="entry name" value="CELL DIVISION PROTEIN DIVIVA"/>
    <property type="match status" value="1"/>
</dbReference>
<reference evidence="12" key="1">
    <citation type="journal article" date="2019" name="Int. J. Syst. Evol. Microbiol.">
        <title>The Global Catalogue of Microorganisms (GCM) 10K type strain sequencing project: providing services to taxonomists for standard genome sequencing and annotation.</title>
        <authorList>
            <consortium name="The Broad Institute Genomics Platform"/>
            <consortium name="The Broad Institute Genome Sequencing Center for Infectious Disease"/>
            <person name="Wu L."/>
            <person name="Ma J."/>
        </authorList>
    </citation>
    <scope>NUCLEOTIDE SEQUENCE [LARGE SCALE GENOMIC DNA]</scope>
    <source>
        <strain evidence="12">JCM 17130</strain>
    </source>
</reference>
<organism evidence="11 12">
    <name type="scientific">Georgenia deserti</name>
    <dbReference type="NCBI Taxonomy" id="2093781"/>
    <lineage>
        <taxon>Bacteria</taxon>
        <taxon>Bacillati</taxon>
        <taxon>Actinomycetota</taxon>
        <taxon>Actinomycetes</taxon>
        <taxon>Micrococcales</taxon>
        <taxon>Bogoriellaceae</taxon>
        <taxon>Georgenia</taxon>
    </lineage>
</organism>
<gene>
    <name evidence="11" type="ORF">ACFSE6_15725</name>
</gene>
<name>A0ABW4LAI6_9MICO</name>
<proteinExistence type="inferred from homology"/>
<dbReference type="EMBL" id="JBHUEE010000009">
    <property type="protein sequence ID" value="MFD1719292.1"/>
    <property type="molecule type" value="Genomic_DNA"/>
</dbReference>
<accession>A0ABW4LAI6</accession>
<dbReference type="RefSeq" id="WP_388009294.1">
    <property type="nucleotide sequence ID" value="NZ_JBHUEE010000009.1"/>
</dbReference>
<dbReference type="Proteomes" id="UP001597277">
    <property type="component" value="Unassembled WGS sequence"/>
</dbReference>
<keyword evidence="6 9" id="KW-0175">Coiled coil</keyword>
<evidence type="ECO:0000256" key="5">
    <source>
        <dbReference type="ARBA" id="ARBA00022618"/>
    </source>
</evidence>
<evidence type="ECO:0000256" key="9">
    <source>
        <dbReference type="SAM" id="Coils"/>
    </source>
</evidence>
<evidence type="ECO:0000256" key="7">
    <source>
        <dbReference type="ARBA" id="ARBA00023306"/>
    </source>
</evidence>
<keyword evidence="12" id="KW-1185">Reference proteome</keyword>
<comment type="subcellular location">
    <subcellularLocation>
        <location evidence="1">Cytoplasm</location>
    </subcellularLocation>
</comment>
<evidence type="ECO:0000256" key="6">
    <source>
        <dbReference type="ARBA" id="ARBA00023054"/>
    </source>
</evidence>
<evidence type="ECO:0000256" key="8">
    <source>
        <dbReference type="ARBA" id="ARBA00031737"/>
    </source>
</evidence>
<dbReference type="InterPro" id="IPR019933">
    <property type="entry name" value="DivIVA_domain"/>
</dbReference>
<evidence type="ECO:0000256" key="4">
    <source>
        <dbReference type="ARBA" id="ARBA00022490"/>
    </source>
</evidence>
<feature type="compositionally biased region" description="Low complexity" evidence="10">
    <location>
        <begin position="75"/>
        <end position="91"/>
    </location>
</feature>